<comment type="catalytic activity">
    <reaction evidence="3">
        <text>a diacylglycerol + H2O = a monoacylglycerol + a fatty acid + H(+)</text>
        <dbReference type="Rhea" id="RHEA:32731"/>
        <dbReference type="ChEBI" id="CHEBI:15377"/>
        <dbReference type="ChEBI" id="CHEBI:15378"/>
        <dbReference type="ChEBI" id="CHEBI:17408"/>
        <dbReference type="ChEBI" id="CHEBI:18035"/>
        <dbReference type="ChEBI" id="CHEBI:28868"/>
    </reaction>
</comment>
<comment type="similarity">
    <text evidence="2">Belongs to the AB hydrolase superfamily. Lipase family. Class 3 subfamily.</text>
</comment>
<dbReference type="GO" id="GO:0006629">
    <property type="term" value="P:lipid metabolic process"/>
    <property type="evidence" value="ECO:0007669"/>
    <property type="project" value="InterPro"/>
</dbReference>
<evidence type="ECO:0000256" key="2">
    <source>
        <dbReference type="ARBA" id="ARBA00043996"/>
    </source>
</evidence>
<dbReference type="GO" id="GO:0016787">
    <property type="term" value="F:hydrolase activity"/>
    <property type="evidence" value="ECO:0007669"/>
    <property type="project" value="UniProtKB-KW"/>
</dbReference>
<dbReference type="CDD" id="cd00519">
    <property type="entry name" value="Lipase_3"/>
    <property type="match status" value="1"/>
</dbReference>
<evidence type="ECO:0000313" key="7">
    <source>
        <dbReference type="EMBL" id="PAV18196.1"/>
    </source>
</evidence>
<gene>
    <name evidence="7" type="ORF">PNOK_0668200</name>
</gene>
<comment type="caution">
    <text evidence="7">The sequence shown here is derived from an EMBL/GenBank/DDBJ whole genome shotgun (WGS) entry which is preliminary data.</text>
</comment>
<sequence>MPQCVALARSYPTFHPEIANKKEYSPKMKRGKQSKNSSNANEDRQKKSRLEEFSNFRWILKLGFARRSSLVLTRSHRTSKNLQKEVSDIGCFAELAHNFFDVRMIWGHLDSLLRCHFPLEHYQGLRGSQLLSIIHGAERTRAIISRVPDKKQIILAFAGTAYIEQALYNLDIRKTKHISICRGQEGSDVLGNVHRGFWKLYLGIRSYAFGALETSLRESSSIEEIVITGHSLGAALACYFVLDLIDILVQTASSVDKQVFTIKYVGFGSPRVGDEGFSKKYAIYVDKYRTRFGESNFIDLSVRNHNDGK</sequence>
<comment type="catalytic activity">
    <reaction evidence="4">
        <text>a monoacylglycerol + H2O = glycerol + a fatty acid + H(+)</text>
        <dbReference type="Rhea" id="RHEA:15245"/>
        <dbReference type="ChEBI" id="CHEBI:15377"/>
        <dbReference type="ChEBI" id="CHEBI:15378"/>
        <dbReference type="ChEBI" id="CHEBI:17408"/>
        <dbReference type="ChEBI" id="CHEBI:17754"/>
        <dbReference type="ChEBI" id="CHEBI:28868"/>
    </reaction>
</comment>
<accession>A0A286UF12</accession>
<dbReference type="InParanoid" id="A0A286UF12"/>
<evidence type="ECO:0000259" key="6">
    <source>
        <dbReference type="Pfam" id="PF01764"/>
    </source>
</evidence>
<dbReference type="Proteomes" id="UP000217199">
    <property type="component" value="Unassembled WGS sequence"/>
</dbReference>
<feature type="region of interest" description="Disordered" evidence="5">
    <location>
        <begin position="21"/>
        <end position="46"/>
    </location>
</feature>
<dbReference type="PANTHER" id="PTHR45856:SF24">
    <property type="entry name" value="FUNGAL LIPASE-LIKE DOMAIN-CONTAINING PROTEIN"/>
    <property type="match status" value="1"/>
</dbReference>
<evidence type="ECO:0000313" key="8">
    <source>
        <dbReference type="Proteomes" id="UP000217199"/>
    </source>
</evidence>
<keyword evidence="1" id="KW-1015">Disulfide bond</keyword>
<evidence type="ECO:0000256" key="4">
    <source>
        <dbReference type="ARBA" id="ARBA00048461"/>
    </source>
</evidence>
<evidence type="ECO:0000256" key="3">
    <source>
        <dbReference type="ARBA" id="ARBA00047591"/>
    </source>
</evidence>
<proteinExistence type="inferred from homology"/>
<dbReference type="OrthoDB" id="426718at2759"/>
<feature type="domain" description="Fungal lipase-type" evidence="6">
    <location>
        <begin position="155"/>
        <end position="287"/>
    </location>
</feature>
<dbReference type="PANTHER" id="PTHR45856">
    <property type="entry name" value="ALPHA/BETA-HYDROLASES SUPERFAMILY PROTEIN"/>
    <property type="match status" value="1"/>
</dbReference>
<dbReference type="InterPro" id="IPR002921">
    <property type="entry name" value="Fungal_lipase-type"/>
</dbReference>
<evidence type="ECO:0000256" key="5">
    <source>
        <dbReference type="SAM" id="MobiDB-lite"/>
    </source>
</evidence>
<dbReference type="Pfam" id="PF01764">
    <property type="entry name" value="Lipase_3"/>
    <property type="match status" value="1"/>
</dbReference>
<reference evidence="7 8" key="1">
    <citation type="journal article" date="2017" name="Mol. Ecol.">
        <title>Comparative and population genomic landscape of Phellinus noxius: A hypervariable fungus causing root rot in trees.</title>
        <authorList>
            <person name="Chung C.L."/>
            <person name="Lee T.J."/>
            <person name="Akiba M."/>
            <person name="Lee H.H."/>
            <person name="Kuo T.H."/>
            <person name="Liu D."/>
            <person name="Ke H.M."/>
            <person name="Yokoi T."/>
            <person name="Roa M.B."/>
            <person name="Lu M.J."/>
            <person name="Chang Y.Y."/>
            <person name="Ann P.J."/>
            <person name="Tsai J.N."/>
            <person name="Chen C.Y."/>
            <person name="Tzean S.S."/>
            <person name="Ota Y."/>
            <person name="Hattori T."/>
            <person name="Sahashi N."/>
            <person name="Liou R.F."/>
            <person name="Kikuchi T."/>
            <person name="Tsai I.J."/>
        </authorList>
    </citation>
    <scope>NUCLEOTIDE SEQUENCE [LARGE SCALE GENOMIC DNA]</scope>
    <source>
        <strain evidence="7 8">FFPRI411160</strain>
    </source>
</reference>
<dbReference type="InterPro" id="IPR029058">
    <property type="entry name" value="AB_hydrolase_fold"/>
</dbReference>
<protein>
    <submittedName>
        <fullName evidence="7">Alpha beta-hydrolase</fullName>
    </submittedName>
</protein>
<keyword evidence="8" id="KW-1185">Reference proteome</keyword>
<organism evidence="7 8">
    <name type="scientific">Pyrrhoderma noxium</name>
    <dbReference type="NCBI Taxonomy" id="2282107"/>
    <lineage>
        <taxon>Eukaryota</taxon>
        <taxon>Fungi</taxon>
        <taxon>Dikarya</taxon>
        <taxon>Basidiomycota</taxon>
        <taxon>Agaricomycotina</taxon>
        <taxon>Agaricomycetes</taxon>
        <taxon>Hymenochaetales</taxon>
        <taxon>Hymenochaetaceae</taxon>
        <taxon>Pyrrhoderma</taxon>
    </lineage>
</organism>
<name>A0A286UF12_9AGAM</name>
<dbReference type="EMBL" id="NBII01000006">
    <property type="protein sequence ID" value="PAV18196.1"/>
    <property type="molecule type" value="Genomic_DNA"/>
</dbReference>
<dbReference type="Gene3D" id="3.40.50.1820">
    <property type="entry name" value="alpha/beta hydrolase"/>
    <property type="match status" value="1"/>
</dbReference>
<dbReference type="SUPFAM" id="SSF53474">
    <property type="entry name" value="alpha/beta-Hydrolases"/>
    <property type="match status" value="1"/>
</dbReference>
<dbReference type="InterPro" id="IPR051218">
    <property type="entry name" value="Sec_MonoDiacylglyc_Lipase"/>
</dbReference>
<dbReference type="AlphaFoldDB" id="A0A286UF12"/>
<evidence type="ECO:0000256" key="1">
    <source>
        <dbReference type="ARBA" id="ARBA00023157"/>
    </source>
</evidence>